<dbReference type="Proteomes" id="UP000199577">
    <property type="component" value="Unassembled WGS sequence"/>
</dbReference>
<evidence type="ECO:0000313" key="2">
    <source>
        <dbReference type="EMBL" id="SFC61377.1"/>
    </source>
</evidence>
<feature type="signal peptide" evidence="1">
    <location>
        <begin position="1"/>
        <end position="18"/>
    </location>
</feature>
<gene>
    <name evidence="2" type="ORF">SAMN05421747_11661</name>
</gene>
<protein>
    <recommendedName>
        <fullName evidence="4">DUF3823 domain-containing protein</fullName>
    </recommendedName>
</protein>
<feature type="chain" id="PRO_5011704193" description="DUF3823 domain-containing protein" evidence="1">
    <location>
        <begin position="19"/>
        <end position="552"/>
    </location>
</feature>
<keyword evidence="1" id="KW-0732">Signal</keyword>
<name>A0A1I1KKP9_9SPHI</name>
<dbReference type="AlphaFoldDB" id="A0A1I1KKP9"/>
<evidence type="ECO:0000256" key="1">
    <source>
        <dbReference type="SAM" id="SignalP"/>
    </source>
</evidence>
<dbReference type="RefSeq" id="WP_211657625.1">
    <property type="nucleotide sequence ID" value="NZ_FOLL01000016.1"/>
</dbReference>
<keyword evidence="3" id="KW-1185">Reference proteome</keyword>
<sequence length="552" mass="61961">MLNRILFFLMLAASLLGACDGMYDSLENYSGEIVYPAKYDTIVGHIGYERVEIDLMKAGRIPSRQINLGKARKTVIEYDGEVVVIDSLVSWVNITALTQPKLYRFRIYTIDEFENKSVPQEIALIPYTSVDVGGLAINAPRVLASQNAAVVDWPNGLSSVLLDYKSLSFKYTDKDGVEQGGDRKQDSRFFIGNLQPGETTTVEITYNVVPKVNNVPILDTIPLVKELVINMPTGSTPFAPSERTILETNGVSQFTADGVSPFTKLVYPVHANSLQDIFYFPNLREIDLTGGDIFQMTTLRYDRNGVQTTVGGGTLVPFARKVSDIPSANVQPLKDLLEAGILEKVRYIPNSMGLDALLAPYVESGVVELVSSPEEAIIPMKFFVDGRVQAQAWWMDITNPATDAPAGTDLQNVFKTTLRDRSASFVFALPREYQFNVREYKYLKFKVYAPAKSSFQGVYAPYQRLWPRFMNYMWAFPQHSDFGQEYWAPDANNFRIADSDLQKWVDVTVDLSNALNRHNRVIVINVGGEPSLTFAPAVDITYYFANFRFTKE</sequence>
<organism evidence="2 3">
    <name type="scientific">Parapedobacter composti</name>
    <dbReference type="NCBI Taxonomy" id="623281"/>
    <lineage>
        <taxon>Bacteria</taxon>
        <taxon>Pseudomonadati</taxon>
        <taxon>Bacteroidota</taxon>
        <taxon>Sphingobacteriia</taxon>
        <taxon>Sphingobacteriales</taxon>
        <taxon>Sphingobacteriaceae</taxon>
        <taxon>Parapedobacter</taxon>
    </lineage>
</organism>
<reference evidence="2 3" key="1">
    <citation type="submission" date="2016-10" db="EMBL/GenBank/DDBJ databases">
        <authorList>
            <person name="de Groot N.N."/>
        </authorList>
    </citation>
    <scope>NUCLEOTIDE SEQUENCE [LARGE SCALE GENOMIC DNA]</scope>
    <source>
        <strain evidence="2 3">DSM 22900</strain>
    </source>
</reference>
<dbReference type="PROSITE" id="PS51257">
    <property type="entry name" value="PROKAR_LIPOPROTEIN"/>
    <property type="match status" value="1"/>
</dbReference>
<dbReference type="STRING" id="623281.SAMN05421747_11661"/>
<proteinExistence type="predicted"/>
<evidence type="ECO:0008006" key="4">
    <source>
        <dbReference type="Google" id="ProtNLM"/>
    </source>
</evidence>
<accession>A0A1I1KKP9</accession>
<dbReference type="EMBL" id="FOLL01000016">
    <property type="protein sequence ID" value="SFC61377.1"/>
    <property type="molecule type" value="Genomic_DNA"/>
</dbReference>
<evidence type="ECO:0000313" key="3">
    <source>
        <dbReference type="Proteomes" id="UP000199577"/>
    </source>
</evidence>